<dbReference type="EMBL" id="GBRH01219848">
    <property type="protein sequence ID" value="JAD78047.1"/>
    <property type="molecule type" value="Transcribed_RNA"/>
</dbReference>
<evidence type="ECO:0000313" key="1">
    <source>
        <dbReference type="EMBL" id="JAD78047.1"/>
    </source>
</evidence>
<reference evidence="1" key="2">
    <citation type="journal article" date="2015" name="Data Brief">
        <title>Shoot transcriptome of the giant reed, Arundo donax.</title>
        <authorList>
            <person name="Barrero R.A."/>
            <person name="Guerrero F.D."/>
            <person name="Moolhuijzen P."/>
            <person name="Goolsby J.A."/>
            <person name="Tidwell J."/>
            <person name="Bellgard S.E."/>
            <person name="Bellgard M.I."/>
        </authorList>
    </citation>
    <scope>NUCLEOTIDE SEQUENCE</scope>
    <source>
        <tissue evidence="1">Shoot tissue taken approximately 20 cm above the soil surface</tissue>
    </source>
</reference>
<dbReference type="AlphaFoldDB" id="A0A0A9D2T8"/>
<name>A0A0A9D2T8_ARUDO</name>
<proteinExistence type="predicted"/>
<sequence>MLLWRKRGKKLGMFATRLGGSLLLWMLMLQHSCAVRGLPAQTIAQSSCGPRNMEVL</sequence>
<accession>A0A0A9D2T8</accession>
<protein>
    <submittedName>
        <fullName evidence="1">Uncharacterized protein</fullName>
    </submittedName>
</protein>
<reference evidence="1" key="1">
    <citation type="submission" date="2014-09" db="EMBL/GenBank/DDBJ databases">
        <authorList>
            <person name="Magalhaes I.L.F."/>
            <person name="Oliveira U."/>
            <person name="Santos F.R."/>
            <person name="Vidigal T.H.D.A."/>
            <person name="Brescovit A.D."/>
            <person name="Santos A.J."/>
        </authorList>
    </citation>
    <scope>NUCLEOTIDE SEQUENCE</scope>
    <source>
        <tissue evidence="1">Shoot tissue taken approximately 20 cm above the soil surface</tissue>
    </source>
</reference>
<organism evidence="1">
    <name type="scientific">Arundo donax</name>
    <name type="common">Giant reed</name>
    <name type="synonym">Donax arundinaceus</name>
    <dbReference type="NCBI Taxonomy" id="35708"/>
    <lineage>
        <taxon>Eukaryota</taxon>
        <taxon>Viridiplantae</taxon>
        <taxon>Streptophyta</taxon>
        <taxon>Embryophyta</taxon>
        <taxon>Tracheophyta</taxon>
        <taxon>Spermatophyta</taxon>
        <taxon>Magnoliopsida</taxon>
        <taxon>Liliopsida</taxon>
        <taxon>Poales</taxon>
        <taxon>Poaceae</taxon>
        <taxon>PACMAD clade</taxon>
        <taxon>Arundinoideae</taxon>
        <taxon>Arundineae</taxon>
        <taxon>Arundo</taxon>
    </lineage>
</organism>